<evidence type="ECO:0000256" key="2">
    <source>
        <dbReference type="SAM" id="SignalP"/>
    </source>
</evidence>
<feature type="chain" id="PRO_5011590336" evidence="2">
    <location>
        <begin position="23"/>
        <end position="660"/>
    </location>
</feature>
<dbReference type="SUPFAM" id="SSF53474">
    <property type="entry name" value="alpha/beta-Hydrolases"/>
    <property type="match status" value="1"/>
</dbReference>
<dbReference type="PANTHER" id="PTHR42776:SF27">
    <property type="entry name" value="DIPEPTIDYL PEPTIDASE FAMILY MEMBER 6"/>
    <property type="match status" value="1"/>
</dbReference>
<keyword evidence="2" id="KW-0732">Signal</keyword>
<dbReference type="Gene3D" id="3.40.50.1820">
    <property type="entry name" value="alpha/beta hydrolase"/>
    <property type="match status" value="1"/>
</dbReference>
<dbReference type="GO" id="GO:0004252">
    <property type="term" value="F:serine-type endopeptidase activity"/>
    <property type="evidence" value="ECO:0007669"/>
    <property type="project" value="TreeGrafter"/>
</dbReference>
<sequence>MLRKFKGVALAGAALAGVAAVAAPPTDLAEAFGQRPSASHVRLSPSGGKVAYIIPATGQGTALVTVDLAGDRIARVALSSSGRPERLTGCDWVTDARLVCRIYAITNVDGTKASISRMIAVNAEGGDVKMLSLRQNERSLGVAFGGGEVLDYLPGGDGSVLMGRIYVPENETGTHIVNRRRGYGVDRIDTLTLRSNAVESPRDNAIEYLSDGRGTVRMMGMNKPSTYRGYATPLIDYLYRAKGSRDWKPFGTWNFDAQEGFNPYAVDDSCNCVYGFAKQDGRMALMRVRLDDSKAQEPLVTRGDVDVDDLIRLGRAQRVIGASYATERREAVYFDAELEGIAAKLSKALPGLPLINFEDASLDESRLLIWAGSDTDPGRYFIYDKKSRKLDEVILTRPELEGIAPAPVKPVGFKAADGTTIPAYLTLPPGKADAKGLPAIVMPHGGPSARDEWGFDWLAQYYAHRGFAVLQPNFRGSSGYGDAWFRDKGFKSWRIAIGDVLDGGRWLVASGLADPAKLAIVGWSYGGYAALQAAVTDPALFKAVVAIAPVTDLAALKESRREYSDFNLVSSFVGSGPHVVQGSPAQQAAALRAPVLLVHGDQDLNVPISQSRLMEGKLRGAGKPGELIVFPGLDHQLDDSVARKTLLGRSDAFLRKALAM</sequence>
<gene>
    <name evidence="4" type="ORF">SAMN05192580_2273</name>
</gene>
<accession>A0A1I6L4F5</accession>
<dbReference type="InterPro" id="IPR029058">
    <property type="entry name" value="AB_hydrolase_fold"/>
</dbReference>
<evidence type="ECO:0000259" key="3">
    <source>
        <dbReference type="Pfam" id="PF00326"/>
    </source>
</evidence>
<dbReference type="STRING" id="1166337.SAMN05192580_2273"/>
<evidence type="ECO:0000256" key="1">
    <source>
        <dbReference type="ARBA" id="ARBA00022801"/>
    </source>
</evidence>
<dbReference type="Proteomes" id="UP000198824">
    <property type="component" value="Unassembled WGS sequence"/>
</dbReference>
<reference evidence="4 5" key="1">
    <citation type="submission" date="2016-10" db="EMBL/GenBank/DDBJ databases">
        <authorList>
            <person name="de Groot N.N."/>
        </authorList>
    </citation>
    <scope>NUCLEOTIDE SEQUENCE [LARGE SCALE GENOMIC DNA]</scope>
    <source>
        <strain evidence="4 5">S5-249</strain>
    </source>
</reference>
<dbReference type="AlphaFoldDB" id="A0A1I6L4F5"/>
<protein>
    <submittedName>
        <fullName evidence="4">Dipeptidyl aminopeptidase/acylaminoacyl peptidase</fullName>
    </submittedName>
</protein>
<dbReference type="PANTHER" id="PTHR42776">
    <property type="entry name" value="SERINE PEPTIDASE S9 FAMILY MEMBER"/>
    <property type="match status" value="1"/>
</dbReference>
<dbReference type="InterPro" id="IPR001375">
    <property type="entry name" value="Peptidase_S9_cat"/>
</dbReference>
<feature type="signal peptide" evidence="2">
    <location>
        <begin position="1"/>
        <end position="22"/>
    </location>
</feature>
<keyword evidence="4" id="KW-0031">Aminopeptidase</keyword>
<dbReference type="GO" id="GO:0006508">
    <property type="term" value="P:proteolysis"/>
    <property type="evidence" value="ECO:0007669"/>
    <property type="project" value="InterPro"/>
</dbReference>
<dbReference type="EMBL" id="FOZG01000002">
    <property type="protein sequence ID" value="SFR98324.1"/>
    <property type="molecule type" value="Genomic_DNA"/>
</dbReference>
<name>A0A1I6L4F5_9SPHN</name>
<dbReference type="Pfam" id="PF00326">
    <property type="entry name" value="Peptidase_S9"/>
    <property type="match status" value="1"/>
</dbReference>
<organism evidence="4 5">
    <name type="scientific">Sphingomonas jatrophae</name>
    <dbReference type="NCBI Taxonomy" id="1166337"/>
    <lineage>
        <taxon>Bacteria</taxon>
        <taxon>Pseudomonadati</taxon>
        <taxon>Pseudomonadota</taxon>
        <taxon>Alphaproteobacteria</taxon>
        <taxon>Sphingomonadales</taxon>
        <taxon>Sphingomonadaceae</taxon>
        <taxon>Sphingomonas</taxon>
    </lineage>
</organism>
<dbReference type="SUPFAM" id="SSF82171">
    <property type="entry name" value="DPP6 N-terminal domain-like"/>
    <property type="match status" value="1"/>
</dbReference>
<keyword evidence="4" id="KW-0645">Protease</keyword>
<keyword evidence="1" id="KW-0378">Hydrolase</keyword>
<dbReference type="GO" id="GO:0004177">
    <property type="term" value="F:aminopeptidase activity"/>
    <property type="evidence" value="ECO:0007669"/>
    <property type="project" value="UniProtKB-KW"/>
</dbReference>
<evidence type="ECO:0000313" key="4">
    <source>
        <dbReference type="EMBL" id="SFR98324.1"/>
    </source>
</evidence>
<dbReference type="RefSeq" id="WP_165611283.1">
    <property type="nucleotide sequence ID" value="NZ_FOZG01000002.1"/>
</dbReference>
<proteinExistence type="predicted"/>
<keyword evidence="5" id="KW-1185">Reference proteome</keyword>
<feature type="domain" description="Peptidase S9 prolyl oligopeptidase catalytic" evidence="3">
    <location>
        <begin position="453"/>
        <end position="658"/>
    </location>
</feature>
<evidence type="ECO:0000313" key="5">
    <source>
        <dbReference type="Proteomes" id="UP000198824"/>
    </source>
</evidence>